<dbReference type="EMBL" id="ML170219">
    <property type="protein sequence ID" value="TDL17612.1"/>
    <property type="molecule type" value="Genomic_DNA"/>
</dbReference>
<feature type="transmembrane region" description="Helical" evidence="2">
    <location>
        <begin position="108"/>
        <end position="127"/>
    </location>
</feature>
<keyword evidence="2" id="KW-0472">Membrane</keyword>
<organism evidence="3 4">
    <name type="scientific">Rickenella mellea</name>
    <dbReference type="NCBI Taxonomy" id="50990"/>
    <lineage>
        <taxon>Eukaryota</taxon>
        <taxon>Fungi</taxon>
        <taxon>Dikarya</taxon>
        <taxon>Basidiomycota</taxon>
        <taxon>Agaricomycotina</taxon>
        <taxon>Agaricomycetes</taxon>
        <taxon>Hymenochaetales</taxon>
        <taxon>Rickenellaceae</taxon>
        <taxon>Rickenella</taxon>
    </lineage>
</organism>
<evidence type="ECO:0000313" key="3">
    <source>
        <dbReference type="EMBL" id="TDL17612.1"/>
    </source>
</evidence>
<accession>A0A4Y7PRY2</accession>
<feature type="region of interest" description="Disordered" evidence="1">
    <location>
        <begin position="64"/>
        <end position="101"/>
    </location>
</feature>
<keyword evidence="2" id="KW-1133">Transmembrane helix</keyword>
<evidence type="ECO:0000313" key="4">
    <source>
        <dbReference type="Proteomes" id="UP000294933"/>
    </source>
</evidence>
<dbReference type="VEuPathDB" id="FungiDB:BD410DRAFT_807221"/>
<protein>
    <submittedName>
        <fullName evidence="3">Uncharacterized protein</fullName>
    </submittedName>
</protein>
<feature type="compositionally biased region" description="Basic residues" evidence="1">
    <location>
        <begin position="87"/>
        <end position="101"/>
    </location>
</feature>
<dbReference type="Proteomes" id="UP000294933">
    <property type="component" value="Unassembled WGS sequence"/>
</dbReference>
<feature type="region of interest" description="Disordered" evidence="1">
    <location>
        <begin position="1"/>
        <end position="50"/>
    </location>
</feature>
<reference evidence="3 4" key="1">
    <citation type="submission" date="2018-06" db="EMBL/GenBank/DDBJ databases">
        <title>A transcriptomic atlas of mushroom development highlights an independent origin of complex multicellularity.</title>
        <authorList>
            <consortium name="DOE Joint Genome Institute"/>
            <person name="Krizsan K."/>
            <person name="Almasi E."/>
            <person name="Merenyi Z."/>
            <person name="Sahu N."/>
            <person name="Viragh M."/>
            <person name="Koszo T."/>
            <person name="Mondo S."/>
            <person name="Kiss B."/>
            <person name="Balint B."/>
            <person name="Kues U."/>
            <person name="Barry K."/>
            <person name="Hegedus J.C."/>
            <person name="Henrissat B."/>
            <person name="Johnson J."/>
            <person name="Lipzen A."/>
            <person name="Ohm R."/>
            <person name="Nagy I."/>
            <person name="Pangilinan J."/>
            <person name="Yan J."/>
            <person name="Xiong Y."/>
            <person name="Grigoriev I.V."/>
            <person name="Hibbett D.S."/>
            <person name="Nagy L.G."/>
        </authorList>
    </citation>
    <scope>NUCLEOTIDE SEQUENCE [LARGE SCALE GENOMIC DNA]</scope>
    <source>
        <strain evidence="3 4">SZMC22713</strain>
    </source>
</reference>
<proteinExistence type="predicted"/>
<name>A0A4Y7PRY2_9AGAM</name>
<keyword evidence="2" id="KW-0812">Transmembrane</keyword>
<gene>
    <name evidence="3" type="ORF">BD410DRAFT_807221</name>
</gene>
<feature type="compositionally biased region" description="Basic and acidic residues" evidence="1">
    <location>
        <begin position="7"/>
        <end position="17"/>
    </location>
</feature>
<evidence type="ECO:0000256" key="2">
    <source>
        <dbReference type="SAM" id="Phobius"/>
    </source>
</evidence>
<sequence length="162" mass="18883">MDGDSENLERRDGKRMEVGLFEEGDGDSEFKRGTEAVPAPAKMPTPQKHQVSMWLVSKLIDGRTRRRSNDGVAFPTGTIQDHERRRLGYPRRRSQRKRRRREMSSGRVAAFCVKLVFLLLAAVIEWWDRYTLFDTDAPVERIIVELAWKTLPLQLRKSQLRT</sequence>
<evidence type="ECO:0000256" key="1">
    <source>
        <dbReference type="SAM" id="MobiDB-lite"/>
    </source>
</evidence>
<keyword evidence="4" id="KW-1185">Reference proteome</keyword>
<dbReference type="AlphaFoldDB" id="A0A4Y7PRY2"/>